<evidence type="ECO:0000256" key="7">
    <source>
        <dbReference type="PIRSR" id="PIRSR001092-1"/>
    </source>
</evidence>
<dbReference type="Proteomes" id="UP000018874">
    <property type="component" value="Unassembled WGS sequence"/>
</dbReference>
<dbReference type="SUPFAM" id="SSF51445">
    <property type="entry name" value="(Trans)glycosidases"/>
    <property type="match status" value="1"/>
</dbReference>
<comment type="function">
    <text evidence="1">Alpha-L-fucosidase is responsible for hydrolyzing the alpha-1,6-linked fucose joined to the reducing-end N-acetylglucosamine of the carbohydrate moieties of glycoproteins.</text>
</comment>
<dbReference type="PATRIC" id="fig|1411021.3.peg.2622"/>
<dbReference type="Gene3D" id="3.20.20.80">
    <property type="entry name" value="Glycosidases"/>
    <property type="match status" value="1"/>
</dbReference>
<keyword evidence="4 8" id="KW-0732">Signal</keyword>
<dbReference type="AlphaFoldDB" id="W2CJR3"/>
<keyword evidence="5" id="KW-0378">Hydrolase</keyword>
<dbReference type="EC" id="3.2.1.51" evidence="3"/>
<comment type="caution">
    <text evidence="10">The sequence shown here is derived from an EMBL/GenBank/DDBJ whole genome shotgun (WGS) entry which is preliminary data.</text>
</comment>
<keyword evidence="11" id="KW-1185">Reference proteome</keyword>
<dbReference type="InterPro" id="IPR017853">
    <property type="entry name" value="GH"/>
</dbReference>
<evidence type="ECO:0000256" key="2">
    <source>
        <dbReference type="ARBA" id="ARBA00007951"/>
    </source>
</evidence>
<dbReference type="PANTHER" id="PTHR10030:SF37">
    <property type="entry name" value="ALPHA-L-FUCOSIDASE-RELATED"/>
    <property type="match status" value="1"/>
</dbReference>
<dbReference type="InterPro" id="IPR016286">
    <property type="entry name" value="FUC_metazoa-typ"/>
</dbReference>
<dbReference type="EMBL" id="AYYD01001288">
    <property type="protein sequence ID" value="ETK07273.1"/>
    <property type="molecule type" value="Genomic_DNA"/>
</dbReference>
<dbReference type="GO" id="GO:0004560">
    <property type="term" value="F:alpha-L-fucosidase activity"/>
    <property type="evidence" value="ECO:0007669"/>
    <property type="project" value="InterPro"/>
</dbReference>
<evidence type="ECO:0000313" key="10">
    <source>
        <dbReference type="EMBL" id="ETK07273.1"/>
    </source>
</evidence>
<dbReference type="InterPro" id="IPR000933">
    <property type="entry name" value="Glyco_hydro_29"/>
</dbReference>
<proteinExistence type="inferred from homology"/>
<protein>
    <recommendedName>
        <fullName evidence="3">alpha-L-fucosidase</fullName>
        <ecNumber evidence="3">3.2.1.51</ecNumber>
    </recommendedName>
</protein>
<dbReference type="GO" id="GO:0006004">
    <property type="term" value="P:fucose metabolic process"/>
    <property type="evidence" value="ECO:0007669"/>
    <property type="project" value="InterPro"/>
</dbReference>
<evidence type="ECO:0000256" key="6">
    <source>
        <dbReference type="ARBA" id="ARBA00023295"/>
    </source>
</evidence>
<gene>
    <name evidence="10" type="ORF">T231_18205</name>
</gene>
<dbReference type="Pfam" id="PF01120">
    <property type="entry name" value="Alpha_L_fucos"/>
    <property type="match status" value="1"/>
</dbReference>
<dbReference type="SMART" id="SM00812">
    <property type="entry name" value="Alpha_L_fucos"/>
    <property type="match status" value="1"/>
</dbReference>
<name>W2CJR3_9BACT</name>
<evidence type="ECO:0000256" key="4">
    <source>
        <dbReference type="ARBA" id="ARBA00022729"/>
    </source>
</evidence>
<keyword evidence="6" id="KW-0326">Glycosidase</keyword>
<feature type="site" description="May be important for catalysis" evidence="7">
    <location>
        <position position="286"/>
    </location>
</feature>
<dbReference type="InterPro" id="IPR057739">
    <property type="entry name" value="Glyco_hydro_29_N"/>
</dbReference>
<evidence type="ECO:0000313" key="11">
    <source>
        <dbReference type="Proteomes" id="UP000018874"/>
    </source>
</evidence>
<evidence type="ECO:0000256" key="1">
    <source>
        <dbReference type="ARBA" id="ARBA00004071"/>
    </source>
</evidence>
<feature type="domain" description="Glycoside hydrolase family 29 N-terminal" evidence="9">
    <location>
        <begin position="21"/>
        <end position="354"/>
    </location>
</feature>
<feature type="signal peptide" evidence="8">
    <location>
        <begin position="1"/>
        <end position="24"/>
    </location>
</feature>
<comment type="similarity">
    <text evidence="2">Belongs to the glycosyl hydrolase 29 family.</text>
</comment>
<evidence type="ECO:0000259" key="9">
    <source>
        <dbReference type="Pfam" id="PF01120"/>
    </source>
</evidence>
<feature type="chain" id="PRO_5004813915" description="alpha-L-fucosidase" evidence="8">
    <location>
        <begin position="25"/>
        <end position="449"/>
    </location>
</feature>
<dbReference type="GO" id="GO:0005764">
    <property type="term" value="C:lysosome"/>
    <property type="evidence" value="ECO:0007669"/>
    <property type="project" value="TreeGrafter"/>
</dbReference>
<dbReference type="PANTHER" id="PTHR10030">
    <property type="entry name" value="ALPHA-L-FUCOSIDASE"/>
    <property type="match status" value="1"/>
</dbReference>
<dbReference type="PIRSF" id="PIRSF001092">
    <property type="entry name" value="Alpha-L-fucosidase"/>
    <property type="match status" value="1"/>
</dbReference>
<sequence length="449" mass="50991">MTTKTWFWAATMAALCLLRAGAQTANYTPTKENLQARETFRSDRFGIFIHWGLYTMAGDGEWMMHNRNVDRDEYARLAGGFYPAAFDADRWVKAVADAGAKYICVTTRHHDGFSMFATRESDFNIIEATPFRRDVIRELADACARHGVRLHLYYSHLDWRRDDYFPRGRTGLGTGRTREGRWDDYCAFMNRQLTELLTGYGPIGAIWFDGMWDKDIYPDGVTDSTWRLTQQYALIHRLQPACLIANNHHTTPFAGEDIQIFERDLPGENKAGLSGQAISRLPLETCETMNRSWGYRMTDQAYKSTADLIRLLVRAAGNDANLLLNVGPQPDGQLPDTALARLREVGAWMKTYGKTVQGTRGGVVRPHEWGVTTQRGRTLFVHVLSDVDRLICLPYAGNRVRQAVDYRTRVPVRFVQDADGIVLKLPTTAKADPDFVVEVEFAEELKTTN</sequence>
<evidence type="ECO:0000256" key="3">
    <source>
        <dbReference type="ARBA" id="ARBA00012662"/>
    </source>
</evidence>
<dbReference type="GO" id="GO:0016139">
    <property type="term" value="P:glycoside catabolic process"/>
    <property type="evidence" value="ECO:0007669"/>
    <property type="project" value="TreeGrafter"/>
</dbReference>
<evidence type="ECO:0000256" key="5">
    <source>
        <dbReference type="ARBA" id="ARBA00022801"/>
    </source>
</evidence>
<organism evidence="10 11">
    <name type="scientific">Tannerella sp. oral taxon BU063 isolate Cell 6/7/9</name>
    <dbReference type="NCBI Taxonomy" id="1411021"/>
    <lineage>
        <taxon>Bacteria</taxon>
        <taxon>Pseudomonadati</taxon>
        <taxon>Bacteroidota</taxon>
        <taxon>Bacteroidia</taxon>
        <taxon>Bacteroidales</taxon>
        <taxon>Tannerellaceae</taxon>
        <taxon>Tannerella</taxon>
    </lineage>
</organism>
<reference evidence="10 11" key="1">
    <citation type="submission" date="2013-11" db="EMBL/GenBank/DDBJ databases">
        <title>Single cell genomics of uncultured Tannerella BU063 (oral taxon 286).</title>
        <authorList>
            <person name="Beall C.J."/>
            <person name="Campbell A.G."/>
            <person name="Griffen A.L."/>
            <person name="Podar M."/>
            <person name="Leys E.J."/>
        </authorList>
    </citation>
    <scope>NUCLEOTIDE SEQUENCE [LARGE SCALE GENOMIC DNA]</scope>
    <source>
        <strain evidence="10">Cell 6/7/9</strain>
    </source>
</reference>
<dbReference type="PRINTS" id="PR00741">
    <property type="entry name" value="GLHYDRLASE29"/>
</dbReference>
<evidence type="ECO:0000256" key="8">
    <source>
        <dbReference type="SAM" id="SignalP"/>
    </source>
</evidence>
<accession>W2CJR3</accession>